<keyword evidence="2" id="KW-0687">Ribonucleoprotein</keyword>
<keyword evidence="2" id="KW-0689">Ribosomal protein</keyword>
<dbReference type="PANTHER" id="PTHR39624">
    <property type="entry name" value="PROTEIN INVOLVED IN RIMO-MEDIATED BETA-METHYLTHIOLATION OF RIBOSOMAL PROTEIN S12 YCAO"/>
    <property type="match status" value="1"/>
</dbReference>
<evidence type="ECO:0000313" key="3">
    <source>
        <dbReference type="Proteomes" id="UP001146793"/>
    </source>
</evidence>
<protein>
    <submittedName>
        <fullName evidence="2">PROTEIN INVOLVED IN RIMO-MEDIATED BETA-METHYLTHIOLATION OF ribosomal protein S12 YCAO</fullName>
    </submittedName>
</protein>
<reference evidence="2" key="1">
    <citation type="submission" date="2022-08" db="EMBL/GenBank/DDBJ databases">
        <title>Novel sulphate-reducing endosymbionts in the free-living metamonad Anaeramoeba.</title>
        <authorList>
            <person name="Jerlstrom-Hultqvist J."/>
            <person name="Cepicka I."/>
            <person name="Gallot-Lavallee L."/>
            <person name="Salas-Leiva D."/>
            <person name="Curtis B.A."/>
            <person name="Zahonova K."/>
            <person name="Pipaliya S."/>
            <person name="Dacks J."/>
            <person name="Roger A.J."/>
        </authorList>
    </citation>
    <scope>NUCLEOTIDE SEQUENCE</scope>
    <source>
        <strain evidence="2">Busselton2</strain>
    </source>
</reference>
<accession>A0AAV7Z640</accession>
<dbReference type="Gene3D" id="3.30.300.20">
    <property type="match status" value="1"/>
</dbReference>
<dbReference type="AlphaFoldDB" id="A0AAV7Z640"/>
<dbReference type="SUPFAM" id="SSF82784">
    <property type="entry name" value="OsmC-like"/>
    <property type="match status" value="1"/>
</dbReference>
<dbReference type="PANTHER" id="PTHR39624:SF2">
    <property type="entry name" value="OSMC-LIKE PROTEIN"/>
    <property type="match status" value="1"/>
</dbReference>
<evidence type="ECO:0000313" key="2">
    <source>
        <dbReference type="EMBL" id="KAJ3436267.1"/>
    </source>
</evidence>
<dbReference type="GO" id="GO:0005840">
    <property type="term" value="C:ribosome"/>
    <property type="evidence" value="ECO:0007669"/>
    <property type="project" value="UniProtKB-KW"/>
</dbReference>
<dbReference type="InterPro" id="IPR036102">
    <property type="entry name" value="OsmC/Ohrsf"/>
</dbReference>
<feature type="region of interest" description="Disordered" evidence="1">
    <location>
        <begin position="31"/>
        <end position="63"/>
    </location>
</feature>
<proteinExistence type="predicted"/>
<organism evidence="2 3">
    <name type="scientific">Anaeramoeba flamelloides</name>
    <dbReference type="NCBI Taxonomy" id="1746091"/>
    <lineage>
        <taxon>Eukaryota</taxon>
        <taxon>Metamonada</taxon>
        <taxon>Anaeramoebidae</taxon>
        <taxon>Anaeramoeba</taxon>
    </lineage>
</organism>
<gene>
    <name evidence="2" type="ORF">M0812_18324</name>
</gene>
<feature type="compositionally biased region" description="Basic and acidic residues" evidence="1">
    <location>
        <begin position="33"/>
        <end position="45"/>
    </location>
</feature>
<comment type="caution">
    <text evidence="2">The sequence shown here is derived from an EMBL/GenBank/DDBJ whole genome shotgun (WGS) entry which is preliminary data.</text>
</comment>
<name>A0AAV7Z640_9EUKA</name>
<dbReference type="InterPro" id="IPR015946">
    <property type="entry name" value="KH_dom-like_a/b"/>
</dbReference>
<sequence length="215" mass="25061">MFQIFNLQAKTQTPILNPFLRNFQSFSKLQSKKKQEEEKRKKQVEEVINIPKNEGNNKKKKLQRDLPRVIQVEETLDSKYENRVRTKYFEYITSGKYTFGGAKTGPNPFDLIMSSLGTSANIAARSYFTRNSLYVESVKCSVTYKSVKPDEIQVQTKDNKNVDLFLVQMEVNGNLEPEQEQEMIESVQKSKIFQILIGNRNMLLTQMKKKEKDNK</sequence>
<dbReference type="Proteomes" id="UP001146793">
    <property type="component" value="Unassembled WGS sequence"/>
</dbReference>
<evidence type="ECO:0000256" key="1">
    <source>
        <dbReference type="SAM" id="MobiDB-lite"/>
    </source>
</evidence>
<dbReference type="EMBL" id="JANTQA010000036">
    <property type="protein sequence ID" value="KAJ3436267.1"/>
    <property type="molecule type" value="Genomic_DNA"/>
</dbReference>